<keyword evidence="2" id="KW-1003">Cell membrane</keyword>
<name>W4LM10_ENTF1</name>
<accession>W4LM10</accession>
<comment type="subcellular location">
    <subcellularLocation>
        <location evidence="1">Cell membrane</location>
        <topology evidence="1">Multi-pass membrane protein</topology>
    </subcellularLocation>
</comment>
<keyword evidence="5 6" id="KW-0472">Membrane</keyword>
<evidence type="ECO:0000256" key="5">
    <source>
        <dbReference type="ARBA" id="ARBA00023136"/>
    </source>
</evidence>
<keyword evidence="3 6" id="KW-0812">Transmembrane</keyword>
<dbReference type="PANTHER" id="PTHR30482">
    <property type="entry name" value="HIGH-AFFINITY BRANCHED-CHAIN AMINO ACID TRANSPORT SYSTEM PERMEASE"/>
    <property type="match status" value="1"/>
</dbReference>
<feature type="transmembrane region" description="Helical" evidence="6">
    <location>
        <begin position="223"/>
        <end position="241"/>
    </location>
</feature>
<dbReference type="Proteomes" id="UP000019141">
    <property type="component" value="Unassembled WGS sequence"/>
</dbReference>
<protein>
    <recommendedName>
        <fullName evidence="9">ABC transporter permease</fullName>
    </recommendedName>
</protein>
<organism evidence="7 8">
    <name type="scientific">Entotheonella factor</name>
    <dbReference type="NCBI Taxonomy" id="1429438"/>
    <lineage>
        <taxon>Bacteria</taxon>
        <taxon>Pseudomonadati</taxon>
        <taxon>Nitrospinota/Tectimicrobiota group</taxon>
        <taxon>Candidatus Tectimicrobiota</taxon>
        <taxon>Candidatus Entotheonellia</taxon>
        <taxon>Candidatus Entotheonellales</taxon>
        <taxon>Candidatus Entotheonellaceae</taxon>
        <taxon>Candidatus Entotheonella</taxon>
    </lineage>
</organism>
<evidence type="ECO:0000256" key="3">
    <source>
        <dbReference type="ARBA" id="ARBA00022692"/>
    </source>
</evidence>
<evidence type="ECO:0000256" key="4">
    <source>
        <dbReference type="ARBA" id="ARBA00022989"/>
    </source>
</evidence>
<evidence type="ECO:0000313" key="7">
    <source>
        <dbReference type="EMBL" id="ETW98376.1"/>
    </source>
</evidence>
<dbReference type="Pfam" id="PF02653">
    <property type="entry name" value="BPD_transp_2"/>
    <property type="match status" value="1"/>
</dbReference>
<proteinExistence type="predicted"/>
<feature type="transmembrane region" description="Helical" evidence="6">
    <location>
        <begin position="297"/>
        <end position="315"/>
    </location>
</feature>
<dbReference type="HOGENOM" id="CLU_031365_0_1_7"/>
<evidence type="ECO:0000256" key="1">
    <source>
        <dbReference type="ARBA" id="ARBA00004651"/>
    </source>
</evidence>
<dbReference type="GO" id="GO:0015658">
    <property type="term" value="F:branched-chain amino acid transmembrane transporter activity"/>
    <property type="evidence" value="ECO:0007669"/>
    <property type="project" value="InterPro"/>
</dbReference>
<dbReference type="PANTHER" id="PTHR30482:SF17">
    <property type="entry name" value="ABC TRANSPORTER ATP-BINDING PROTEIN"/>
    <property type="match status" value="1"/>
</dbReference>
<dbReference type="InterPro" id="IPR001851">
    <property type="entry name" value="ABC_transp_permease"/>
</dbReference>
<dbReference type="EMBL" id="AZHW01000561">
    <property type="protein sequence ID" value="ETW98376.1"/>
    <property type="molecule type" value="Genomic_DNA"/>
</dbReference>
<feature type="transmembrane region" description="Helical" evidence="6">
    <location>
        <begin position="261"/>
        <end position="285"/>
    </location>
</feature>
<feature type="transmembrane region" description="Helical" evidence="6">
    <location>
        <begin position="99"/>
        <end position="118"/>
    </location>
</feature>
<reference evidence="7 8" key="1">
    <citation type="journal article" date="2014" name="Nature">
        <title>An environmental bacterial taxon with a large and distinct metabolic repertoire.</title>
        <authorList>
            <person name="Wilson M.C."/>
            <person name="Mori T."/>
            <person name="Ruckert C."/>
            <person name="Uria A.R."/>
            <person name="Helf M.J."/>
            <person name="Takada K."/>
            <person name="Gernert C."/>
            <person name="Steffens U.A."/>
            <person name="Heycke N."/>
            <person name="Schmitt S."/>
            <person name="Rinke C."/>
            <person name="Helfrich E.J."/>
            <person name="Brachmann A.O."/>
            <person name="Gurgui C."/>
            <person name="Wakimoto T."/>
            <person name="Kracht M."/>
            <person name="Crusemann M."/>
            <person name="Hentschel U."/>
            <person name="Abe I."/>
            <person name="Matsunaga S."/>
            <person name="Kalinowski J."/>
            <person name="Takeyama H."/>
            <person name="Piel J."/>
        </authorList>
    </citation>
    <scope>NUCLEOTIDE SEQUENCE [LARGE SCALE GENOMIC DNA]</scope>
    <source>
        <strain evidence="8">TSY1</strain>
    </source>
</reference>
<comment type="caution">
    <text evidence="7">The sequence shown here is derived from an EMBL/GenBank/DDBJ whole genome shotgun (WGS) entry which is preliminary data.</text>
</comment>
<keyword evidence="8" id="KW-1185">Reference proteome</keyword>
<evidence type="ECO:0000313" key="8">
    <source>
        <dbReference type="Proteomes" id="UP000019141"/>
    </source>
</evidence>
<evidence type="ECO:0000256" key="2">
    <source>
        <dbReference type="ARBA" id="ARBA00022475"/>
    </source>
</evidence>
<dbReference type="InterPro" id="IPR043428">
    <property type="entry name" value="LivM-like"/>
</dbReference>
<feature type="transmembrane region" description="Helical" evidence="6">
    <location>
        <begin position="21"/>
        <end position="39"/>
    </location>
</feature>
<sequence length="335" mass="36729">MLQAIAAPTEPLHPLLRAHRFRLYEALPWLLAIAVFFVFPGYRLLATQILCMILFALSLDLLVGYTGIATLGHTAFFGTGAYVAALLAVNGWAEPLSGLLFAALSAALLGGLSGWVVLRTHGLTLLMLTMALTIMLHELANDFDDITGGFDGINFENTPIFTLFEFDPIWFGVNYWYVLAVLFVLFLLIRTIVYSPFGRMLIGIRENSRRMHAIGTPVHRRMVAIYVISSAIAGVAGALWVQVQGNITTAVLSFELSGEVLIMLILGGTGRLYGAFVGATAFKLLENSTEQILGTDQPYWMLAIGLLLVLTVLFARRGLLGLFEDAAALFQRERL</sequence>
<gene>
    <name evidence="7" type="ORF">ETSY1_18995</name>
</gene>
<dbReference type="AlphaFoldDB" id="W4LM10"/>
<keyword evidence="4 6" id="KW-1133">Transmembrane helix</keyword>
<dbReference type="CDD" id="cd06581">
    <property type="entry name" value="TM_PBP1_LivM_like"/>
    <property type="match status" value="1"/>
</dbReference>
<evidence type="ECO:0008006" key="9">
    <source>
        <dbReference type="Google" id="ProtNLM"/>
    </source>
</evidence>
<feature type="transmembrane region" description="Helical" evidence="6">
    <location>
        <begin position="175"/>
        <end position="202"/>
    </location>
</feature>
<dbReference type="GO" id="GO:0005886">
    <property type="term" value="C:plasma membrane"/>
    <property type="evidence" value="ECO:0007669"/>
    <property type="project" value="UniProtKB-SubCell"/>
</dbReference>
<dbReference type="PATRIC" id="fig|1429438.4.peg.3705"/>
<evidence type="ECO:0000256" key="6">
    <source>
        <dbReference type="SAM" id="Phobius"/>
    </source>
</evidence>